<name>A0A9N9IE71_FUNMO</name>
<feature type="non-terminal residue" evidence="1">
    <location>
        <position position="1"/>
    </location>
</feature>
<organism evidence="1 2">
    <name type="scientific">Funneliformis mosseae</name>
    <name type="common">Endomycorrhizal fungus</name>
    <name type="synonym">Glomus mosseae</name>
    <dbReference type="NCBI Taxonomy" id="27381"/>
    <lineage>
        <taxon>Eukaryota</taxon>
        <taxon>Fungi</taxon>
        <taxon>Fungi incertae sedis</taxon>
        <taxon>Mucoromycota</taxon>
        <taxon>Glomeromycotina</taxon>
        <taxon>Glomeromycetes</taxon>
        <taxon>Glomerales</taxon>
        <taxon>Glomeraceae</taxon>
        <taxon>Funneliformis</taxon>
    </lineage>
</organism>
<evidence type="ECO:0000313" key="2">
    <source>
        <dbReference type="Proteomes" id="UP000789375"/>
    </source>
</evidence>
<dbReference type="Proteomes" id="UP000789375">
    <property type="component" value="Unassembled WGS sequence"/>
</dbReference>
<accession>A0A9N9IE71</accession>
<gene>
    <name evidence="1" type="ORF">FMOSSE_LOCUS15683</name>
</gene>
<protein>
    <submittedName>
        <fullName evidence="1">14880_t:CDS:1</fullName>
    </submittedName>
</protein>
<dbReference type="AlphaFoldDB" id="A0A9N9IE71"/>
<proteinExistence type="predicted"/>
<evidence type="ECO:0000313" key="1">
    <source>
        <dbReference type="EMBL" id="CAG8731816.1"/>
    </source>
</evidence>
<keyword evidence="2" id="KW-1185">Reference proteome</keyword>
<reference evidence="1" key="1">
    <citation type="submission" date="2021-06" db="EMBL/GenBank/DDBJ databases">
        <authorList>
            <person name="Kallberg Y."/>
            <person name="Tangrot J."/>
            <person name="Rosling A."/>
        </authorList>
    </citation>
    <scope>NUCLEOTIDE SEQUENCE</scope>
    <source>
        <strain evidence="1">87-6 pot B 2015</strain>
    </source>
</reference>
<feature type="non-terminal residue" evidence="1">
    <location>
        <position position="47"/>
    </location>
</feature>
<dbReference type="EMBL" id="CAJVPP010017163">
    <property type="protein sequence ID" value="CAG8731816.1"/>
    <property type="molecule type" value="Genomic_DNA"/>
</dbReference>
<comment type="caution">
    <text evidence="1">The sequence shown here is derived from an EMBL/GenBank/DDBJ whole genome shotgun (WGS) entry which is preliminary data.</text>
</comment>
<sequence>KQEIKNVVQDFLNGIHRYKEISGGGFAKVYSATWIDGQSEFDKHDDG</sequence>